<feature type="transmembrane region" description="Helical" evidence="6">
    <location>
        <begin position="90"/>
        <end position="109"/>
    </location>
</feature>
<feature type="transmembrane region" description="Helical" evidence="6">
    <location>
        <begin position="409"/>
        <end position="429"/>
    </location>
</feature>
<dbReference type="InterPro" id="IPR020846">
    <property type="entry name" value="MFS_dom"/>
</dbReference>
<evidence type="ECO:0000256" key="3">
    <source>
        <dbReference type="ARBA" id="ARBA00022692"/>
    </source>
</evidence>
<keyword evidence="5 6" id="KW-0472">Membrane</keyword>
<reference evidence="8 9" key="1">
    <citation type="submission" date="2020-08" db="EMBL/GenBank/DDBJ databases">
        <title>Genomic Encyclopedia of Type Strains, Phase IV (KMG-IV): sequencing the most valuable type-strain genomes for metagenomic binning, comparative biology and taxonomic classification.</title>
        <authorList>
            <person name="Goeker M."/>
        </authorList>
    </citation>
    <scope>NUCLEOTIDE SEQUENCE [LARGE SCALE GENOMIC DNA]</scope>
    <source>
        <strain evidence="8 9">DSM 17328</strain>
    </source>
</reference>
<comment type="subcellular location">
    <subcellularLocation>
        <location evidence="1">Membrane</location>
        <topology evidence="1">Multi-pass membrane protein</topology>
    </subcellularLocation>
</comment>
<dbReference type="Pfam" id="PF07690">
    <property type="entry name" value="MFS_1"/>
    <property type="match status" value="1"/>
</dbReference>
<dbReference type="PANTHER" id="PTHR23505:SF79">
    <property type="entry name" value="PROTEIN SPINSTER"/>
    <property type="match status" value="1"/>
</dbReference>
<organism evidence="8 9">
    <name type="scientific">Sphingosinicella soli</name>
    <dbReference type="NCBI Taxonomy" id="333708"/>
    <lineage>
        <taxon>Bacteria</taxon>
        <taxon>Pseudomonadati</taxon>
        <taxon>Pseudomonadota</taxon>
        <taxon>Alphaproteobacteria</taxon>
        <taxon>Sphingomonadales</taxon>
        <taxon>Sphingosinicellaceae</taxon>
        <taxon>Sphingosinicella</taxon>
    </lineage>
</organism>
<feature type="transmembrane region" description="Helical" evidence="6">
    <location>
        <begin position="191"/>
        <end position="212"/>
    </location>
</feature>
<dbReference type="Proteomes" id="UP000566324">
    <property type="component" value="Unassembled WGS sequence"/>
</dbReference>
<keyword evidence="9" id="KW-1185">Reference proteome</keyword>
<dbReference type="RefSeq" id="WP_184069435.1">
    <property type="nucleotide sequence ID" value="NZ_JACHNZ010000024.1"/>
</dbReference>
<dbReference type="Gene3D" id="1.20.1250.20">
    <property type="entry name" value="MFS general substrate transporter like domains"/>
    <property type="match status" value="2"/>
</dbReference>
<sequence length="448" mass="46765">MSEPAVPIAAADEEGSDAYAWWVVFVLLLAYTCSFIDRMILTLLVAPIRADLGISDTQMSLLVGFAFAVLYTVAGIPLGYIADRGNRRRLIAAGITGWSAMTAACGLAPNYLSLFLARVGVGIGEATLSPAAYSLLSDYFRKDKLGRAVAVYSIGVPLGSGIALMLGGVIVDIATNMPPVDLPGIADAAPWRLVFFMAALPGLAVALLMLLVREPARKGARVKTGRGFGGVFAFVWQHRAAFGPHFLGLSLLTLVIYGYMAWIPTFFARSHGMAPADAGFWFGIILAAGGALGLLAGGAFADKLFRSGRKDGHLITILAATIGAAPFLVLAPLMPSATLAFLCLAPAMLIASMHGGVAGAALQLITPNRFRAQVTALYFFVANLIGFGLGPTAVAAITDYGFGRDDALASSLVIVAVAALPASALLIAWGRAPFRRSVAAMEAEEQVA</sequence>
<dbReference type="AlphaFoldDB" id="A0A7W7B240"/>
<dbReference type="InterPro" id="IPR036259">
    <property type="entry name" value="MFS_trans_sf"/>
</dbReference>
<evidence type="ECO:0000256" key="5">
    <source>
        <dbReference type="ARBA" id="ARBA00023136"/>
    </source>
</evidence>
<feature type="transmembrane region" description="Helical" evidence="6">
    <location>
        <begin position="61"/>
        <end position="81"/>
    </location>
</feature>
<keyword evidence="2" id="KW-0813">Transport</keyword>
<keyword evidence="4 6" id="KW-1133">Transmembrane helix</keyword>
<feature type="transmembrane region" description="Helical" evidence="6">
    <location>
        <begin position="313"/>
        <end position="333"/>
    </location>
</feature>
<dbReference type="EMBL" id="JACHNZ010000024">
    <property type="protein sequence ID" value="MBB4632596.1"/>
    <property type="molecule type" value="Genomic_DNA"/>
</dbReference>
<dbReference type="CDD" id="cd17328">
    <property type="entry name" value="MFS_spinster_like"/>
    <property type="match status" value="1"/>
</dbReference>
<evidence type="ECO:0000256" key="6">
    <source>
        <dbReference type="SAM" id="Phobius"/>
    </source>
</evidence>
<evidence type="ECO:0000256" key="4">
    <source>
        <dbReference type="ARBA" id="ARBA00022989"/>
    </source>
</evidence>
<evidence type="ECO:0000256" key="1">
    <source>
        <dbReference type="ARBA" id="ARBA00004141"/>
    </source>
</evidence>
<dbReference type="GO" id="GO:0022857">
    <property type="term" value="F:transmembrane transporter activity"/>
    <property type="evidence" value="ECO:0007669"/>
    <property type="project" value="InterPro"/>
</dbReference>
<dbReference type="PANTHER" id="PTHR23505">
    <property type="entry name" value="SPINSTER"/>
    <property type="match status" value="1"/>
</dbReference>
<feature type="transmembrane region" description="Helical" evidence="6">
    <location>
        <begin position="148"/>
        <end position="171"/>
    </location>
</feature>
<dbReference type="InterPro" id="IPR044770">
    <property type="entry name" value="MFS_spinster-like"/>
</dbReference>
<keyword evidence="3 6" id="KW-0812">Transmembrane</keyword>
<dbReference type="SUPFAM" id="SSF103473">
    <property type="entry name" value="MFS general substrate transporter"/>
    <property type="match status" value="1"/>
</dbReference>
<feature type="transmembrane region" description="Helical" evidence="6">
    <location>
        <begin position="115"/>
        <end position="136"/>
    </location>
</feature>
<evidence type="ECO:0000256" key="2">
    <source>
        <dbReference type="ARBA" id="ARBA00022448"/>
    </source>
</evidence>
<evidence type="ECO:0000313" key="8">
    <source>
        <dbReference type="EMBL" id="MBB4632596.1"/>
    </source>
</evidence>
<protein>
    <submittedName>
        <fullName evidence="8">MFS family permease</fullName>
    </submittedName>
</protein>
<evidence type="ECO:0000313" key="9">
    <source>
        <dbReference type="Proteomes" id="UP000566324"/>
    </source>
</evidence>
<feature type="domain" description="Major facilitator superfamily (MFS) profile" evidence="7">
    <location>
        <begin position="23"/>
        <end position="436"/>
    </location>
</feature>
<accession>A0A7W7B240</accession>
<gene>
    <name evidence="8" type="ORF">GGQ98_002222</name>
</gene>
<name>A0A7W7B240_9SPHN</name>
<feature type="transmembrane region" description="Helical" evidence="6">
    <location>
        <begin position="377"/>
        <end position="397"/>
    </location>
</feature>
<feature type="transmembrane region" description="Helical" evidence="6">
    <location>
        <begin position="339"/>
        <end position="365"/>
    </location>
</feature>
<feature type="transmembrane region" description="Helical" evidence="6">
    <location>
        <begin position="20"/>
        <end position="41"/>
    </location>
</feature>
<feature type="transmembrane region" description="Helical" evidence="6">
    <location>
        <begin position="279"/>
        <end position="301"/>
    </location>
</feature>
<proteinExistence type="predicted"/>
<comment type="caution">
    <text evidence="8">The sequence shown here is derived from an EMBL/GenBank/DDBJ whole genome shotgun (WGS) entry which is preliminary data.</text>
</comment>
<dbReference type="PROSITE" id="PS50850">
    <property type="entry name" value="MFS"/>
    <property type="match status" value="1"/>
</dbReference>
<dbReference type="InterPro" id="IPR011701">
    <property type="entry name" value="MFS"/>
</dbReference>
<feature type="transmembrane region" description="Helical" evidence="6">
    <location>
        <begin position="246"/>
        <end position="267"/>
    </location>
</feature>
<dbReference type="GO" id="GO:0016020">
    <property type="term" value="C:membrane"/>
    <property type="evidence" value="ECO:0007669"/>
    <property type="project" value="UniProtKB-SubCell"/>
</dbReference>
<evidence type="ECO:0000259" key="7">
    <source>
        <dbReference type="PROSITE" id="PS50850"/>
    </source>
</evidence>